<dbReference type="Proteomes" id="UP000199820">
    <property type="component" value="Unassembled WGS sequence"/>
</dbReference>
<keyword evidence="2" id="KW-1185">Reference proteome</keyword>
<name>A0A1I0BVX0_9FIRM</name>
<reference evidence="1 2" key="1">
    <citation type="submission" date="2016-10" db="EMBL/GenBank/DDBJ databases">
        <authorList>
            <person name="de Groot N.N."/>
        </authorList>
    </citation>
    <scope>NUCLEOTIDE SEQUENCE [LARGE SCALE GENOMIC DNA]</scope>
    <source>
        <strain evidence="1 2">KH1P1</strain>
    </source>
</reference>
<dbReference type="AlphaFoldDB" id="A0A1I0BVX0"/>
<evidence type="ECO:0000313" key="2">
    <source>
        <dbReference type="Proteomes" id="UP000199820"/>
    </source>
</evidence>
<dbReference type="RefSeq" id="WP_074648593.1">
    <property type="nucleotide sequence ID" value="NZ_FOIL01000005.1"/>
</dbReference>
<evidence type="ECO:0000313" key="1">
    <source>
        <dbReference type="EMBL" id="SET10492.1"/>
    </source>
</evidence>
<dbReference type="STRING" id="1526.SAMN02910262_00858"/>
<dbReference type="eggNOG" id="ENOG503389H">
    <property type="taxonomic scope" value="Bacteria"/>
</dbReference>
<proteinExistence type="predicted"/>
<dbReference type="InterPro" id="IPR019657">
    <property type="entry name" value="ComFB"/>
</dbReference>
<sequence>MTSRNTDRNPNVQVVNEDSENNVLAEKIRGSLETELSQNKPEDDAFHTINVMQNILDSEDLLKYMEQTDCCTCERCQADVRALSLTKLPSKYVVIRKNDTSPTISFYREKYRMDIISTIMRAAEEVKAHPHHGQERN</sequence>
<dbReference type="Pfam" id="PF10719">
    <property type="entry name" value="ComFB"/>
    <property type="match status" value="1"/>
</dbReference>
<protein>
    <submittedName>
        <fullName evidence="1">Late competence development protein ComFB</fullName>
    </submittedName>
</protein>
<accession>A0A1I0BVX0</accession>
<organism evidence="1 2">
    <name type="scientific">[Clostridium] aminophilum</name>
    <dbReference type="NCBI Taxonomy" id="1526"/>
    <lineage>
        <taxon>Bacteria</taxon>
        <taxon>Bacillati</taxon>
        <taxon>Bacillota</taxon>
        <taxon>Clostridia</taxon>
        <taxon>Lachnospirales</taxon>
        <taxon>Lachnospiraceae</taxon>
    </lineage>
</organism>
<dbReference type="EMBL" id="FOIL01000005">
    <property type="protein sequence ID" value="SET10492.1"/>
    <property type="molecule type" value="Genomic_DNA"/>
</dbReference>
<gene>
    <name evidence="1" type="ORF">SAMN04487771_100536</name>
</gene>